<dbReference type="GO" id="GO:0140359">
    <property type="term" value="F:ABC-type transporter activity"/>
    <property type="evidence" value="ECO:0007669"/>
    <property type="project" value="InterPro"/>
</dbReference>
<evidence type="ECO:0000259" key="7">
    <source>
        <dbReference type="PROSITE" id="PS51012"/>
    </source>
</evidence>
<evidence type="ECO:0000256" key="3">
    <source>
        <dbReference type="ARBA" id="ARBA00022989"/>
    </source>
</evidence>
<evidence type="ECO:0000256" key="4">
    <source>
        <dbReference type="ARBA" id="ARBA00023136"/>
    </source>
</evidence>
<comment type="similarity">
    <text evidence="6">Belongs to the ABC-2 integral membrane protein family.</text>
</comment>
<keyword evidence="5" id="KW-0046">Antibiotic resistance</keyword>
<dbReference type="InterPro" id="IPR013525">
    <property type="entry name" value="ABC2_TM"/>
</dbReference>
<proteinExistence type="inferred from homology"/>
<dbReference type="GO" id="GO:0046677">
    <property type="term" value="P:response to antibiotic"/>
    <property type="evidence" value="ECO:0007669"/>
    <property type="project" value="UniProtKB-KW"/>
</dbReference>
<feature type="transmembrane region" description="Helical" evidence="6">
    <location>
        <begin position="174"/>
        <end position="192"/>
    </location>
</feature>
<dbReference type="RefSeq" id="WP_170313128.1">
    <property type="nucleotide sequence ID" value="NZ_AP022620.1"/>
</dbReference>
<feature type="domain" description="ABC transmembrane type-2" evidence="7">
    <location>
        <begin position="29"/>
        <end position="256"/>
    </location>
</feature>
<accession>A0A6N4W9F6</accession>
<name>A0A6N4W9F6_9MYCO</name>
<dbReference type="EMBL" id="AP022620">
    <property type="protein sequence ID" value="BBZ76983.1"/>
    <property type="molecule type" value="Genomic_DNA"/>
</dbReference>
<dbReference type="PANTHER" id="PTHR43229">
    <property type="entry name" value="NODULATION PROTEIN J"/>
    <property type="match status" value="1"/>
</dbReference>
<sequence length="266" mass="28160">MTAPLRHSLLNESLVFAGQMFTHWRRDPMVVIQAVLFPSFLLVTYYLLVGKSIMRITGTESLYGLVPTCAIAGAFSGALAVGITIPMEREYGLISQLWVLPVHRASALTGRLLAEAARTLLSTAVITAVGIMLGLRFHGNVLALALFLLVPVLVVLVFAMAVIAIAVRAKHGTVLILLGLPAISAVFASSGSPPVESLPSWMWPLLRLQPMMPIVDSMRTLALGGFPVVQLLLGVVWTIGLAAIVGPLAVRGYRTAAESGGSGASL</sequence>
<gene>
    <name evidence="8" type="primary">drrC</name>
    <name evidence="8" type="ORF">MANY_23200</name>
</gene>
<keyword evidence="2 6" id="KW-0812">Transmembrane</keyword>
<dbReference type="Proteomes" id="UP000467249">
    <property type="component" value="Chromosome"/>
</dbReference>
<feature type="transmembrane region" description="Helical" evidence="6">
    <location>
        <begin position="228"/>
        <end position="250"/>
    </location>
</feature>
<feature type="transmembrane region" description="Helical" evidence="6">
    <location>
        <begin position="61"/>
        <end position="85"/>
    </location>
</feature>
<comment type="subcellular location">
    <subcellularLocation>
        <location evidence="6">Cell membrane</location>
        <topology evidence="6">Multi-pass membrane protein</topology>
    </subcellularLocation>
    <subcellularLocation>
        <location evidence="1">Membrane</location>
        <topology evidence="1">Multi-pass membrane protein</topology>
    </subcellularLocation>
</comment>
<dbReference type="InterPro" id="IPR051784">
    <property type="entry name" value="Nod_factor_ABC_transporter"/>
</dbReference>
<feature type="transmembrane region" description="Helical" evidence="6">
    <location>
        <begin position="143"/>
        <end position="167"/>
    </location>
</feature>
<reference evidence="8 9" key="1">
    <citation type="journal article" date="2019" name="Emerg. Microbes Infect.">
        <title>Comprehensive subspecies identification of 175 nontuberculous mycobacteria species based on 7547 genomic profiles.</title>
        <authorList>
            <person name="Matsumoto Y."/>
            <person name="Kinjo T."/>
            <person name="Motooka D."/>
            <person name="Nabeya D."/>
            <person name="Jung N."/>
            <person name="Uechi K."/>
            <person name="Horii T."/>
            <person name="Iida T."/>
            <person name="Fujita J."/>
            <person name="Nakamura S."/>
        </authorList>
    </citation>
    <scope>NUCLEOTIDE SEQUENCE [LARGE SCALE GENOMIC DNA]</scope>
    <source>
        <strain evidence="8 9">JCM 30275</strain>
    </source>
</reference>
<organism evidence="8 9">
    <name type="scientific">Mycolicibacterium anyangense</name>
    <dbReference type="NCBI Taxonomy" id="1431246"/>
    <lineage>
        <taxon>Bacteria</taxon>
        <taxon>Bacillati</taxon>
        <taxon>Actinomycetota</taxon>
        <taxon>Actinomycetes</taxon>
        <taxon>Mycobacteriales</taxon>
        <taxon>Mycobacteriaceae</taxon>
        <taxon>Mycolicibacterium</taxon>
    </lineage>
</organism>
<keyword evidence="6" id="KW-1003">Cell membrane</keyword>
<dbReference type="KEGG" id="many:MANY_23200"/>
<evidence type="ECO:0000256" key="1">
    <source>
        <dbReference type="ARBA" id="ARBA00004141"/>
    </source>
</evidence>
<evidence type="ECO:0000313" key="9">
    <source>
        <dbReference type="Proteomes" id="UP000467249"/>
    </source>
</evidence>
<dbReference type="PROSITE" id="PS51012">
    <property type="entry name" value="ABC_TM2"/>
    <property type="match status" value="1"/>
</dbReference>
<evidence type="ECO:0000256" key="2">
    <source>
        <dbReference type="ARBA" id="ARBA00022692"/>
    </source>
</evidence>
<dbReference type="Pfam" id="PF01061">
    <property type="entry name" value="ABC2_membrane"/>
    <property type="match status" value="1"/>
</dbReference>
<feature type="transmembrane region" description="Helical" evidence="6">
    <location>
        <begin position="30"/>
        <end position="49"/>
    </location>
</feature>
<keyword evidence="4 6" id="KW-0472">Membrane</keyword>
<dbReference type="PIRSF" id="PIRSF006648">
    <property type="entry name" value="DrrB"/>
    <property type="match status" value="1"/>
</dbReference>
<keyword evidence="9" id="KW-1185">Reference proteome</keyword>
<dbReference type="PANTHER" id="PTHR43229:SF2">
    <property type="entry name" value="NODULATION PROTEIN J"/>
    <property type="match status" value="1"/>
</dbReference>
<comment type="caution">
    <text evidence="6">Lacks conserved residue(s) required for the propagation of feature annotation.</text>
</comment>
<dbReference type="InterPro" id="IPR000412">
    <property type="entry name" value="ABC_2_transport"/>
</dbReference>
<protein>
    <recommendedName>
        <fullName evidence="6">Transport permease protein</fullName>
    </recommendedName>
</protein>
<dbReference type="AlphaFoldDB" id="A0A6N4W9F6"/>
<evidence type="ECO:0000313" key="8">
    <source>
        <dbReference type="EMBL" id="BBZ76983.1"/>
    </source>
</evidence>
<evidence type="ECO:0000256" key="5">
    <source>
        <dbReference type="ARBA" id="ARBA00023251"/>
    </source>
</evidence>
<dbReference type="GO" id="GO:0043190">
    <property type="term" value="C:ATP-binding cassette (ABC) transporter complex"/>
    <property type="evidence" value="ECO:0007669"/>
    <property type="project" value="InterPro"/>
</dbReference>
<dbReference type="InterPro" id="IPR047817">
    <property type="entry name" value="ABC2_TM_bact-type"/>
</dbReference>
<keyword evidence="3 6" id="KW-1133">Transmembrane helix</keyword>
<evidence type="ECO:0000256" key="6">
    <source>
        <dbReference type="RuleBase" id="RU361157"/>
    </source>
</evidence>
<keyword evidence="6" id="KW-0813">Transport</keyword>